<name>A0A158PEM5_ANGCS</name>
<accession>A0A158PEM5</accession>
<dbReference type="Proteomes" id="UP000267027">
    <property type="component" value="Unassembled WGS sequence"/>
</dbReference>
<organism evidence="3">
    <name type="scientific">Angiostrongylus costaricensis</name>
    <name type="common">Nematode worm</name>
    <dbReference type="NCBI Taxonomy" id="334426"/>
    <lineage>
        <taxon>Eukaryota</taxon>
        <taxon>Metazoa</taxon>
        <taxon>Ecdysozoa</taxon>
        <taxon>Nematoda</taxon>
        <taxon>Chromadorea</taxon>
        <taxon>Rhabditida</taxon>
        <taxon>Rhabditina</taxon>
        <taxon>Rhabditomorpha</taxon>
        <taxon>Strongyloidea</taxon>
        <taxon>Metastrongylidae</taxon>
        <taxon>Angiostrongylus</taxon>
    </lineage>
</organism>
<proteinExistence type="predicted"/>
<dbReference type="EMBL" id="UYYA01000402">
    <property type="protein sequence ID" value="VDM53763.1"/>
    <property type="molecule type" value="Genomic_DNA"/>
</dbReference>
<evidence type="ECO:0000313" key="3">
    <source>
        <dbReference type="WBParaSite" id="ACOC_0000217701-mRNA-1"/>
    </source>
</evidence>
<dbReference type="OrthoDB" id="5399166at2759"/>
<reference evidence="3" key="1">
    <citation type="submission" date="2016-04" db="UniProtKB">
        <authorList>
            <consortium name="WormBaseParasite"/>
        </authorList>
    </citation>
    <scope>IDENTIFICATION</scope>
</reference>
<reference evidence="1 2" key="2">
    <citation type="submission" date="2018-11" db="EMBL/GenBank/DDBJ databases">
        <authorList>
            <consortium name="Pathogen Informatics"/>
        </authorList>
    </citation>
    <scope>NUCLEOTIDE SEQUENCE [LARGE SCALE GENOMIC DNA]</scope>
    <source>
        <strain evidence="1 2">Costa Rica</strain>
    </source>
</reference>
<dbReference type="AlphaFoldDB" id="A0A158PEM5"/>
<evidence type="ECO:0000313" key="1">
    <source>
        <dbReference type="EMBL" id="VDM53763.1"/>
    </source>
</evidence>
<evidence type="ECO:0000313" key="2">
    <source>
        <dbReference type="Proteomes" id="UP000267027"/>
    </source>
</evidence>
<gene>
    <name evidence="1" type="ORF">ACOC_LOCUS2178</name>
</gene>
<protein>
    <submittedName>
        <fullName evidence="3">Mediator of RNA polymerase II transcription subunit 11</fullName>
    </submittedName>
</protein>
<dbReference type="WBParaSite" id="ACOC_0000217701-mRNA-1">
    <property type="protein sequence ID" value="ACOC_0000217701-mRNA-1"/>
    <property type="gene ID" value="ACOC_0000217701"/>
</dbReference>
<keyword evidence="2" id="KW-1185">Reference proteome</keyword>
<sequence length="179" mass="19909">MNNQYLKTVSDICTKKDEMEAKLRLVRIPTVQGELGMVLNVARARDVGFEGRSSDKGERLCVSGSPDGMGRLLIYGSPSPTEMSTGAKSQEAAEGSHMVFLAAQIQELCNFLQVLSQEQPYELDSYSRKLNDSSKRVTSTCRILENVHARLIGLQREISREVYVKKESPTNMSSTFSSH</sequence>